<keyword evidence="1" id="KW-0732">Signal</keyword>
<protein>
    <submittedName>
        <fullName evidence="2">Uncharacterized protein</fullName>
    </submittedName>
</protein>
<reference evidence="2" key="1">
    <citation type="submission" date="2014-12" db="EMBL/GenBank/DDBJ databases">
        <title>Insight into the proteome of Arion vulgaris.</title>
        <authorList>
            <person name="Aradska J."/>
            <person name="Bulat T."/>
            <person name="Smidak R."/>
            <person name="Sarate P."/>
            <person name="Gangsoo J."/>
            <person name="Sialana F."/>
            <person name="Bilban M."/>
            <person name="Lubec G."/>
        </authorList>
    </citation>
    <scope>NUCLEOTIDE SEQUENCE</scope>
    <source>
        <tissue evidence="2">Skin</tissue>
    </source>
</reference>
<organism evidence="2">
    <name type="scientific">Arion vulgaris</name>
    <dbReference type="NCBI Taxonomy" id="1028688"/>
    <lineage>
        <taxon>Eukaryota</taxon>
        <taxon>Metazoa</taxon>
        <taxon>Spiralia</taxon>
        <taxon>Lophotrochozoa</taxon>
        <taxon>Mollusca</taxon>
        <taxon>Gastropoda</taxon>
        <taxon>Heterobranchia</taxon>
        <taxon>Euthyneura</taxon>
        <taxon>Panpulmonata</taxon>
        <taxon>Eupulmonata</taxon>
        <taxon>Stylommatophora</taxon>
        <taxon>Helicina</taxon>
        <taxon>Arionoidea</taxon>
        <taxon>Arionidae</taxon>
        <taxon>Arion</taxon>
    </lineage>
</organism>
<feature type="chain" id="PRO_5002110417" evidence="1">
    <location>
        <begin position="26"/>
        <end position="49"/>
    </location>
</feature>
<proteinExistence type="predicted"/>
<evidence type="ECO:0000313" key="2">
    <source>
        <dbReference type="EMBL" id="CEK49128.1"/>
    </source>
</evidence>
<name>A0A0B6XZ36_9EUPU</name>
<sequence>MFVKLISMFIAMHSSMFLFVQPGQGFEMRPILHADFQTQSFEACSWSLI</sequence>
<gene>
    <name evidence="2" type="primary">ORF6535</name>
</gene>
<accession>A0A0B6XZ36</accession>
<dbReference type="EMBL" id="HACG01002263">
    <property type="protein sequence ID" value="CEK49128.1"/>
    <property type="molecule type" value="Transcribed_RNA"/>
</dbReference>
<evidence type="ECO:0000256" key="1">
    <source>
        <dbReference type="SAM" id="SignalP"/>
    </source>
</evidence>
<feature type="signal peptide" evidence="1">
    <location>
        <begin position="1"/>
        <end position="25"/>
    </location>
</feature>
<dbReference type="AlphaFoldDB" id="A0A0B6XZ36"/>